<evidence type="ECO:0000313" key="2">
    <source>
        <dbReference type="Proteomes" id="UP000278327"/>
    </source>
</evidence>
<name>A0A3N0ANB7_9ACTN</name>
<dbReference type="RefSeq" id="WP_117285070.1">
    <property type="nucleotide sequence ID" value="NZ_JAMTCE010000006.1"/>
</dbReference>
<organism evidence="1 2">
    <name type="scientific">Adlercreutzia equolifaciens subsp. celatus DSM 18785</name>
    <dbReference type="NCBI Taxonomy" id="1121021"/>
    <lineage>
        <taxon>Bacteria</taxon>
        <taxon>Bacillati</taxon>
        <taxon>Actinomycetota</taxon>
        <taxon>Coriobacteriia</taxon>
        <taxon>Eggerthellales</taxon>
        <taxon>Eggerthellaceae</taxon>
        <taxon>Adlercreutzia</taxon>
    </lineage>
</organism>
<sequence length="327" mass="36237">MGGIRSKLGNVADKAKELGESVAEVAAEAGCTVAGKVAAAGGTVAERAKEGARLAADAQLEARRRKYAPVFPDEFWSPDYDLPNMVIIEDEDKRKGIDVCEGAIGWLTKASNGMEIFHLYHAFAEESGLAFHPFAQMGAVYVRDPSGLDRFLDLESLYQEIQKEKMSELQHVAYCLGAKYCKLEMRETQVSDSKQARQIKASVKKTAVASESEGISADRSEQVSEDRYMLFERHFSGSDEVRRPPLNWYRNDKEINGLIEMRCSGASKNAIQDYVVNIDCRSSATLAQTRASEIDSALRGLKVSIGTSLQEECYRESQQTMVFTVLF</sequence>
<proteinExistence type="predicted"/>
<evidence type="ECO:0000313" key="1">
    <source>
        <dbReference type="EMBL" id="RNL36177.1"/>
    </source>
</evidence>
<reference evidence="1 2" key="1">
    <citation type="journal article" date="2019" name="Microbiol. Resour. Announc.">
        <title>Draft Genome Sequences of Type Strains of Gordonibacter faecihominis, Paraeggerthella hongkongensis, Parvibacter caecicola,Slackia equolifaciens, Slackia faecicanis, and Slackia isoflavoniconvertens.</title>
        <authorList>
            <person name="Danylec N."/>
            <person name="Stoll D.A."/>
            <person name="Dotsch A."/>
            <person name="Huch M."/>
        </authorList>
    </citation>
    <scope>NUCLEOTIDE SEQUENCE [LARGE SCALE GENOMIC DNA]</scope>
    <source>
        <strain evidence="1 2">DSM 18785</strain>
    </source>
</reference>
<keyword evidence="2" id="KW-1185">Reference proteome</keyword>
<accession>A0A3N0ANB7</accession>
<dbReference type="AlphaFoldDB" id="A0A3N0ANB7"/>
<comment type="caution">
    <text evidence="1">The sequence shown here is derived from an EMBL/GenBank/DDBJ whole genome shotgun (WGS) entry which is preliminary data.</text>
</comment>
<gene>
    <name evidence="1" type="ORF">DMP10_11255</name>
</gene>
<protein>
    <submittedName>
        <fullName evidence="1">Uncharacterized protein</fullName>
    </submittedName>
</protein>
<dbReference type="Proteomes" id="UP000278327">
    <property type="component" value="Unassembled WGS sequence"/>
</dbReference>
<dbReference type="EMBL" id="QICA01000024">
    <property type="protein sequence ID" value="RNL36177.1"/>
    <property type="molecule type" value="Genomic_DNA"/>
</dbReference>